<organism evidence="1 2">
    <name type="scientific">Mycena rosella</name>
    <name type="common">Pink bonnet</name>
    <name type="synonym">Agaricus rosellus</name>
    <dbReference type="NCBI Taxonomy" id="1033263"/>
    <lineage>
        <taxon>Eukaryota</taxon>
        <taxon>Fungi</taxon>
        <taxon>Dikarya</taxon>
        <taxon>Basidiomycota</taxon>
        <taxon>Agaricomycotina</taxon>
        <taxon>Agaricomycetes</taxon>
        <taxon>Agaricomycetidae</taxon>
        <taxon>Agaricales</taxon>
        <taxon>Marasmiineae</taxon>
        <taxon>Mycenaceae</taxon>
        <taxon>Mycena</taxon>
    </lineage>
</organism>
<dbReference type="EMBL" id="JARKIE010000083">
    <property type="protein sequence ID" value="KAJ7687919.1"/>
    <property type="molecule type" value="Genomic_DNA"/>
</dbReference>
<evidence type="ECO:0000313" key="1">
    <source>
        <dbReference type="EMBL" id="KAJ7687919.1"/>
    </source>
</evidence>
<dbReference type="Proteomes" id="UP001221757">
    <property type="component" value="Unassembled WGS sequence"/>
</dbReference>
<reference evidence="1" key="1">
    <citation type="submission" date="2023-03" db="EMBL/GenBank/DDBJ databases">
        <title>Massive genome expansion in bonnet fungi (Mycena s.s.) driven by repeated elements and novel gene families across ecological guilds.</title>
        <authorList>
            <consortium name="Lawrence Berkeley National Laboratory"/>
            <person name="Harder C.B."/>
            <person name="Miyauchi S."/>
            <person name="Viragh M."/>
            <person name="Kuo A."/>
            <person name="Thoen E."/>
            <person name="Andreopoulos B."/>
            <person name="Lu D."/>
            <person name="Skrede I."/>
            <person name="Drula E."/>
            <person name="Henrissat B."/>
            <person name="Morin E."/>
            <person name="Kohler A."/>
            <person name="Barry K."/>
            <person name="LaButti K."/>
            <person name="Morin E."/>
            <person name="Salamov A."/>
            <person name="Lipzen A."/>
            <person name="Mereny Z."/>
            <person name="Hegedus B."/>
            <person name="Baldrian P."/>
            <person name="Stursova M."/>
            <person name="Weitz H."/>
            <person name="Taylor A."/>
            <person name="Grigoriev I.V."/>
            <person name="Nagy L.G."/>
            <person name="Martin F."/>
            <person name="Kauserud H."/>
        </authorList>
    </citation>
    <scope>NUCLEOTIDE SEQUENCE</scope>
    <source>
        <strain evidence="1">CBHHK067</strain>
    </source>
</reference>
<keyword evidence="2" id="KW-1185">Reference proteome</keyword>
<protein>
    <submittedName>
        <fullName evidence="1">Uncharacterized protein</fullName>
    </submittedName>
</protein>
<comment type="caution">
    <text evidence="1">The sequence shown here is derived from an EMBL/GenBank/DDBJ whole genome shotgun (WGS) entry which is preliminary data.</text>
</comment>
<gene>
    <name evidence="1" type="ORF">B0H17DRAFT_1135932</name>
</gene>
<accession>A0AAD7DDQ8</accession>
<sequence>MDDPDDHPDESVRTRIIRKYFCFPLHSVHWESVQVKCYLVIHQGPRLSILLVPKHFAQFHERKFPLPINESRELEKSITNVTRASIDTAKKHYTKSDRHKECWVEEVWQYQYLLSADPVSSNASNTSAAGRTEDGWILAHKREQNSGLPGSKNAQCKLKSEFESVQIGIRVQLKGSAGQKYDTVEYRYNTALRLSSKYEYE</sequence>
<proteinExistence type="predicted"/>
<evidence type="ECO:0000313" key="2">
    <source>
        <dbReference type="Proteomes" id="UP001221757"/>
    </source>
</evidence>
<name>A0AAD7DDQ8_MYCRO</name>
<dbReference type="AlphaFoldDB" id="A0AAD7DDQ8"/>